<name>A0A218XYB2_PUNGR</name>
<dbReference type="Proteomes" id="UP000197138">
    <property type="component" value="Unassembled WGS sequence"/>
</dbReference>
<reference evidence="3" key="2">
    <citation type="submission" date="2017-06" db="EMBL/GenBank/DDBJ databases">
        <title>The pomegranate genome and the genomics of punicalagin biosynthesis.</title>
        <authorList>
            <person name="Xu C."/>
        </authorList>
    </citation>
    <scope>NUCLEOTIDE SEQUENCE [LARGE SCALE GENOMIC DNA]</scope>
    <source>
        <tissue evidence="3">Fresh leaf</tissue>
    </source>
</reference>
<dbReference type="EMBL" id="PGOL01045300">
    <property type="protein sequence ID" value="PKH47738.1"/>
    <property type="molecule type" value="Genomic_DNA"/>
</dbReference>
<evidence type="ECO:0000313" key="4">
    <source>
        <dbReference type="EMBL" id="PKH47738.1"/>
    </source>
</evidence>
<accession>A0A218XYB2</accession>
<dbReference type="EMBL" id="MTKT01000661">
    <property type="protein sequence ID" value="OWM89964.1"/>
    <property type="molecule type" value="Genomic_DNA"/>
</dbReference>
<gene>
    <name evidence="3" type="ORF">CDL15_Pgr012601</name>
    <name evidence="4" type="ORF">CRG98_050457</name>
</gene>
<evidence type="ECO:0000313" key="3">
    <source>
        <dbReference type="EMBL" id="OWM89964.1"/>
    </source>
</evidence>
<evidence type="ECO:0000256" key="2">
    <source>
        <dbReference type="SAM" id="SignalP"/>
    </source>
</evidence>
<keyword evidence="2" id="KW-0732">Signal</keyword>
<comment type="caution">
    <text evidence="3">The sequence shown here is derived from an EMBL/GenBank/DDBJ whole genome shotgun (WGS) entry which is preliminary data.</text>
</comment>
<evidence type="ECO:0000313" key="6">
    <source>
        <dbReference type="Proteomes" id="UP000233551"/>
    </source>
</evidence>
<reference evidence="4 6" key="3">
    <citation type="submission" date="2017-11" db="EMBL/GenBank/DDBJ databases">
        <title>De-novo sequencing of pomegranate (Punica granatum L.) genome.</title>
        <authorList>
            <person name="Akparov Z."/>
            <person name="Amiraslanov A."/>
            <person name="Hajiyeva S."/>
            <person name="Abbasov M."/>
            <person name="Kaur K."/>
            <person name="Hamwieh A."/>
            <person name="Solovyev V."/>
            <person name="Salamov A."/>
            <person name="Braich B."/>
            <person name="Kosarev P."/>
            <person name="Mahmoud A."/>
            <person name="Hajiyev E."/>
            <person name="Babayeva S."/>
            <person name="Izzatullayeva V."/>
            <person name="Mammadov A."/>
            <person name="Mammadov A."/>
            <person name="Sharifova S."/>
            <person name="Ojaghi J."/>
            <person name="Eynullazada K."/>
            <person name="Bayramov B."/>
            <person name="Abdulazimova A."/>
            <person name="Shahmuradov I."/>
        </authorList>
    </citation>
    <scope>NUCLEOTIDE SEQUENCE [LARGE SCALE GENOMIC DNA]</scope>
    <source>
        <strain evidence="4">AG2017</strain>
        <strain evidence="6">cv. AG2017</strain>
        <tissue evidence="4">Leaf</tissue>
    </source>
</reference>
<organism evidence="3 5">
    <name type="scientific">Punica granatum</name>
    <name type="common">Pomegranate</name>
    <dbReference type="NCBI Taxonomy" id="22663"/>
    <lineage>
        <taxon>Eukaryota</taxon>
        <taxon>Viridiplantae</taxon>
        <taxon>Streptophyta</taxon>
        <taxon>Embryophyta</taxon>
        <taxon>Tracheophyta</taxon>
        <taxon>Spermatophyta</taxon>
        <taxon>Magnoliopsida</taxon>
        <taxon>eudicotyledons</taxon>
        <taxon>Gunneridae</taxon>
        <taxon>Pentapetalae</taxon>
        <taxon>rosids</taxon>
        <taxon>malvids</taxon>
        <taxon>Myrtales</taxon>
        <taxon>Lythraceae</taxon>
        <taxon>Punica</taxon>
    </lineage>
</organism>
<proteinExistence type="predicted"/>
<evidence type="ECO:0000313" key="5">
    <source>
        <dbReference type="Proteomes" id="UP000197138"/>
    </source>
</evidence>
<sequence length="110" mass="11783">MAGRIIFSVMAIIVSLSGAWGVNAPWWIWWGPDTWISTTADSPAGSPNFPPILFEETVSMVPAGAATVEEDFIFLRPEDGHVPSLSGGGSVPQKPAQSPPTRKFLNSAHH</sequence>
<protein>
    <submittedName>
        <fullName evidence="3">Uncharacterized protein</fullName>
    </submittedName>
</protein>
<feature type="chain" id="PRO_5014072071" evidence="2">
    <location>
        <begin position="22"/>
        <end position="110"/>
    </location>
</feature>
<dbReference type="AlphaFoldDB" id="A0A218XYB2"/>
<dbReference type="Proteomes" id="UP000233551">
    <property type="component" value="Unassembled WGS sequence"/>
</dbReference>
<reference evidence="5" key="1">
    <citation type="journal article" date="2017" name="Plant J.">
        <title>The pomegranate (Punica granatum L.) genome and the genomics of punicalagin biosynthesis.</title>
        <authorList>
            <person name="Qin G."/>
            <person name="Xu C."/>
            <person name="Ming R."/>
            <person name="Tang H."/>
            <person name="Guyot R."/>
            <person name="Kramer E.M."/>
            <person name="Hu Y."/>
            <person name="Yi X."/>
            <person name="Qi Y."/>
            <person name="Xu X."/>
            <person name="Gao Z."/>
            <person name="Pan H."/>
            <person name="Jian J."/>
            <person name="Tian Y."/>
            <person name="Yue Z."/>
            <person name="Xu Y."/>
        </authorList>
    </citation>
    <scope>NUCLEOTIDE SEQUENCE [LARGE SCALE GENOMIC DNA]</scope>
    <source>
        <strain evidence="5">cv. Dabenzi</strain>
    </source>
</reference>
<keyword evidence="6" id="KW-1185">Reference proteome</keyword>
<feature type="region of interest" description="Disordered" evidence="1">
    <location>
        <begin position="79"/>
        <end position="110"/>
    </location>
</feature>
<feature type="signal peptide" evidence="2">
    <location>
        <begin position="1"/>
        <end position="21"/>
    </location>
</feature>
<evidence type="ECO:0000256" key="1">
    <source>
        <dbReference type="SAM" id="MobiDB-lite"/>
    </source>
</evidence>